<dbReference type="InterPro" id="IPR036291">
    <property type="entry name" value="NAD(P)-bd_dom_sf"/>
</dbReference>
<organism evidence="2 3">
    <name type="scientific">Aquimarina intermedia</name>
    <dbReference type="NCBI Taxonomy" id="350814"/>
    <lineage>
        <taxon>Bacteria</taxon>
        <taxon>Pseudomonadati</taxon>
        <taxon>Bacteroidota</taxon>
        <taxon>Flavobacteriia</taxon>
        <taxon>Flavobacteriales</taxon>
        <taxon>Flavobacteriaceae</taxon>
        <taxon>Aquimarina</taxon>
    </lineage>
</organism>
<accession>A0A5S5C9X5</accession>
<dbReference type="SUPFAM" id="SSF51735">
    <property type="entry name" value="NAD(P)-binding Rossmann-fold domains"/>
    <property type="match status" value="1"/>
</dbReference>
<dbReference type="Proteomes" id="UP000324376">
    <property type="component" value="Unassembled WGS sequence"/>
</dbReference>
<keyword evidence="3" id="KW-1185">Reference proteome</keyword>
<proteinExistence type="predicted"/>
<dbReference type="Pfam" id="PF01370">
    <property type="entry name" value="Epimerase"/>
    <property type="match status" value="1"/>
</dbReference>
<dbReference type="CDD" id="cd05256">
    <property type="entry name" value="UDP_AE_SDR_e"/>
    <property type="match status" value="1"/>
</dbReference>
<sequence>MNTKQLEVLRASKILVTGAAGFIGSNLCEHLLELGSSVVGLDNFATGHKKNIAHLENDENFSFIEGDIRDIEDCKKACTNVDYVLHEAALGSVPRSINDPITSNDVNVSGFLNMLVAANNAGVKRFIYAASSSTYGDSKNMPKVEDVIGKPLSPYAITKYVNELYADNFKKTYGLDTVGLRYFNVFGRKQDPQGAYAAVIPKFVMQFMNHEAPTINGDGSFSRDFTYIDNVIQMNLLAITTENKEALNNVYNTAYGERTSLNELVGLLKEYLAEFDPEIASIEVVNGPERRGDVPHSLASVDKAKRLLDYDPKFDIKTGLKEAVSWYWENLK</sequence>
<protein>
    <submittedName>
        <fullName evidence="2">UDP-N-acetylglucosamine 4-epimerase</fullName>
    </submittedName>
</protein>
<dbReference type="PRINTS" id="PR01713">
    <property type="entry name" value="NUCEPIMERASE"/>
</dbReference>
<dbReference type="InterPro" id="IPR001509">
    <property type="entry name" value="Epimerase_deHydtase"/>
</dbReference>
<dbReference type="OrthoDB" id="9801785at2"/>
<dbReference type="PANTHER" id="PTHR43245">
    <property type="entry name" value="BIFUNCTIONAL POLYMYXIN RESISTANCE PROTEIN ARNA"/>
    <property type="match status" value="1"/>
</dbReference>
<dbReference type="PANTHER" id="PTHR43245:SF13">
    <property type="entry name" value="UDP-D-APIOSE_UDP-D-XYLOSE SYNTHASE 2"/>
    <property type="match status" value="1"/>
</dbReference>
<dbReference type="InterPro" id="IPR050177">
    <property type="entry name" value="Lipid_A_modif_metabolic_enz"/>
</dbReference>
<dbReference type="RefSeq" id="WP_148782137.1">
    <property type="nucleotide sequence ID" value="NZ_VNHU01000003.1"/>
</dbReference>
<reference evidence="2 3" key="1">
    <citation type="submission" date="2019-07" db="EMBL/GenBank/DDBJ databases">
        <title>Genomic Encyclopedia of Archaeal and Bacterial Type Strains, Phase II (KMG-II): from individual species to whole genera.</title>
        <authorList>
            <person name="Goeker M."/>
        </authorList>
    </citation>
    <scope>NUCLEOTIDE SEQUENCE [LARGE SCALE GENOMIC DNA]</scope>
    <source>
        <strain evidence="2 3">DSM 17527</strain>
    </source>
</reference>
<name>A0A5S5C9X5_9FLAO</name>
<comment type="caution">
    <text evidence="2">The sequence shown here is derived from an EMBL/GenBank/DDBJ whole genome shotgun (WGS) entry which is preliminary data.</text>
</comment>
<evidence type="ECO:0000313" key="3">
    <source>
        <dbReference type="Proteomes" id="UP000324376"/>
    </source>
</evidence>
<evidence type="ECO:0000259" key="1">
    <source>
        <dbReference type="Pfam" id="PF01370"/>
    </source>
</evidence>
<dbReference type="EMBL" id="VNHU01000003">
    <property type="protein sequence ID" value="TYP75140.1"/>
    <property type="molecule type" value="Genomic_DNA"/>
</dbReference>
<evidence type="ECO:0000313" key="2">
    <source>
        <dbReference type="EMBL" id="TYP75140.1"/>
    </source>
</evidence>
<dbReference type="AlphaFoldDB" id="A0A5S5C9X5"/>
<feature type="domain" description="NAD-dependent epimerase/dehydratase" evidence="1">
    <location>
        <begin position="14"/>
        <end position="252"/>
    </location>
</feature>
<dbReference type="Gene3D" id="3.40.50.720">
    <property type="entry name" value="NAD(P)-binding Rossmann-like Domain"/>
    <property type="match status" value="1"/>
</dbReference>
<dbReference type="Gene3D" id="3.90.25.10">
    <property type="entry name" value="UDP-galactose 4-epimerase, domain 1"/>
    <property type="match status" value="1"/>
</dbReference>
<gene>
    <name evidence="2" type="ORF">BD809_103204</name>
</gene>